<proteinExistence type="predicted"/>
<dbReference type="Pfam" id="PF14559">
    <property type="entry name" value="TPR_19"/>
    <property type="match status" value="1"/>
</dbReference>
<dbReference type="InterPro" id="IPR011990">
    <property type="entry name" value="TPR-like_helical_dom_sf"/>
</dbReference>
<dbReference type="PANTHER" id="PTHR45737">
    <property type="entry name" value="VON WILLEBRAND FACTOR A DOMAIN-CONTAINING PROTEIN 5A"/>
    <property type="match status" value="1"/>
</dbReference>
<evidence type="ECO:0000313" key="4">
    <source>
        <dbReference type="Proteomes" id="UP000197468"/>
    </source>
</evidence>
<gene>
    <name evidence="3" type="ORF">CDN99_00920</name>
</gene>
<feature type="compositionally biased region" description="Low complexity" evidence="1">
    <location>
        <begin position="707"/>
        <end position="719"/>
    </location>
</feature>
<dbReference type="Pfam" id="PF09906">
    <property type="entry name" value="DUF2135"/>
    <property type="match status" value="1"/>
</dbReference>
<feature type="domain" description="VIT" evidence="2">
    <location>
        <begin position="55"/>
        <end position="183"/>
    </location>
</feature>
<dbReference type="InterPro" id="IPR013694">
    <property type="entry name" value="VIT"/>
</dbReference>
<dbReference type="SUPFAM" id="SSF48452">
    <property type="entry name" value="TPR-like"/>
    <property type="match status" value="1"/>
</dbReference>
<accession>A0A246JKG8</accession>
<dbReference type="Gene3D" id="1.25.40.10">
    <property type="entry name" value="Tetratricopeptide repeat domain"/>
    <property type="match status" value="1"/>
</dbReference>
<dbReference type="Pfam" id="PF08487">
    <property type="entry name" value="VIT"/>
    <property type="match status" value="1"/>
</dbReference>
<reference evidence="3 4" key="1">
    <citation type="journal article" date="2008" name="Int. J. Syst. Evol. Microbiol.">
        <title>Description of Roseateles aquatilis sp. nov. and Roseateles terrae sp. nov., in the class Betaproteobacteria, and emended description of the genus Roseateles.</title>
        <authorList>
            <person name="Gomila M."/>
            <person name="Bowien B."/>
            <person name="Falsen E."/>
            <person name="Moore E.R."/>
            <person name="Lalucat J."/>
        </authorList>
    </citation>
    <scope>NUCLEOTIDE SEQUENCE [LARGE SCALE GENOMIC DNA]</scope>
    <source>
        <strain evidence="3 4">CCUG 48205</strain>
    </source>
</reference>
<feature type="region of interest" description="Disordered" evidence="1">
    <location>
        <begin position="687"/>
        <end position="728"/>
    </location>
</feature>
<organism evidence="3 4">
    <name type="scientific">Roseateles aquatilis</name>
    <dbReference type="NCBI Taxonomy" id="431061"/>
    <lineage>
        <taxon>Bacteria</taxon>
        <taxon>Pseudomonadati</taxon>
        <taxon>Pseudomonadota</taxon>
        <taxon>Betaproteobacteria</taxon>
        <taxon>Burkholderiales</taxon>
        <taxon>Sphaerotilaceae</taxon>
        <taxon>Roseateles</taxon>
    </lineage>
</organism>
<comment type="caution">
    <text evidence="3">The sequence shown here is derived from an EMBL/GenBank/DDBJ whole genome shotgun (WGS) entry which is preliminary data.</text>
</comment>
<dbReference type="EMBL" id="NIOF01000001">
    <property type="protein sequence ID" value="OWQ93097.1"/>
    <property type="molecule type" value="Genomic_DNA"/>
</dbReference>
<dbReference type="RefSeq" id="WP_088382246.1">
    <property type="nucleotide sequence ID" value="NZ_NIOF01000001.1"/>
</dbReference>
<dbReference type="PROSITE" id="PS51468">
    <property type="entry name" value="VIT"/>
    <property type="match status" value="1"/>
</dbReference>
<dbReference type="Proteomes" id="UP000197468">
    <property type="component" value="Unassembled WGS sequence"/>
</dbReference>
<dbReference type="OrthoDB" id="266279at2"/>
<evidence type="ECO:0000259" key="2">
    <source>
        <dbReference type="PROSITE" id="PS51468"/>
    </source>
</evidence>
<dbReference type="AlphaFoldDB" id="A0A246JKG8"/>
<dbReference type="Gene3D" id="2.60.120.380">
    <property type="match status" value="1"/>
</dbReference>
<protein>
    <recommendedName>
        <fullName evidence="2">VIT domain-containing protein</fullName>
    </recommendedName>
</protein>
<keyword evidence="4" id="KW-1185">Reference proteome</keyword>
<dbReference type="PANTHER" id="PTHR45737:SF6">
    <property type="entry name" value="VON WILLEBRAND FACTOR A DOMAIN-CONTAINING PROTEIN 5A"/>
    <property type="match status" value="1"/>
</dbReference>
<dbReference type="InterPro" id="IPR019220">
    <property type="entry name" value="DUF2135"/>
</dbReference>
<name>A0A246JKG8_9BURK</name>
<evidence type="ECO:0000256" key="1">
    <source>
        <dbReference type="SAM" id="MobiDB-lite"/>
    </source>
</evidence>
<evidence type="ECO:0000313" key="3">
    <source>
        <dbReference type="EMBL" id="OWQ93097.1"/>
    </source>
</evidence>
<sequence length="1075" mass="115161">MLRFSSRRRAAAWRGVTTALAALLLSGGAAALSPVMVPPPPPRPDLKSPPPPPPVRWIAFRSAEARTPIRIEQVAVQSRISGSSVVSRVELKVFNPNGQMLSGDLQFPLGDGQTVTGFSLDINGHLRRAVPVEKAKGRQVYEDTVRQRVDPALLEVTEGNVYKLQVYPLPPGGSRRVVLEIRESLAATAESAAPVWRLPLQFSGAVDRMTVDVLVDGLAPSLLTADWGAQPVAITPTADGGSRLRLQREAAETVGELRVTLPARLATPAVTTERFKGKTYVLAEVPVDVAAWPRKAPRTVGLVWDASASGATRDHDREFALLEDWFRTLGDVEVRLKVVRHEAEAVERFTVRGGAWRELRQRLERLPYDGATALGAMDSPKGSDVTLLFSDGIGTWGTGALPTTGGPLFAFSASAGAADTALRRAAETRGGAYADLLSTGTADVLRLLAEEQPRVLDVTGLGAGDWELGSLHPVGGRVLVAGVMTQAQARMTLVLSTTHGTPRVVDVPLRVPAPEAAADASAASAAASTVASASASASGSGSGSGSAAASTSTSTSVPTSAGDAAAPIGLAAHRWASFRLARLDADRSAQRQAVRRLGMEFGLATRETSLIVLDTVRDYVRHDIEPPAELRGEWERLRRALGASLQQERGAAQAEVLRRFEQKLEWWSVTPHMREATQRALNALEAEHQRQQDTSGFTPPPVVAYRPTPSAPSTTAASPVEPPMPAPVPPPVHSPAPAMPMPAPSPMVAPAPAPMAPAAPRPGNSPVTATAVGIALRGVQPDEPYALRLKAASDADLYAIYLDERPAYLRSPGFFLDVADRLIERKQTALAIRVLSNLAEMDLGNRQLLRILAYRLQQAGDVRDALPVLEEVLRLAPDEPQSYRDLGLALAQAGQPQRAVDMLAEVVNRPWQNRFPEVELIALADLSAIAERSRLKGKALDLSAIDARLRRPLPLALRVVLTWDADNTDIDLWVTDPDGERAYFAHPLTRQGGRMSRDFTGGYGPEEFSLRVAKPGTYTVQANFFGHQRQVIAPSTTLMVRLSSGFGTAAQKDRDIVLRLAGRGDGVVVGTFTVK</sequence>
<feature type="region of interest" description="Disordered" evidence="1">
    <location>
        <begin position="534"/>
        <end position="561"/>
    </location>
</feature>